<organism evidence="1 2">
    <name type="scientific">Fusarium mundagurra</name>
    <dbReference type="NCBI Taxonomy" id="1567541"/>
    <lineage>
        <taxon>Eukaryota</taxon>
        <taxon>Fungi</taxon>
        <taxon>Dikarya</taxon>
        <taxon>Ascomycota</taxon>
        <taxon>Pezizomycotina</taxon>
        <taxon>Sordariomycetes</taxon>
        <taxon>Hypocreomycetidae</taxon>
        <taxon>Hypocreales</taxon>
        <taxon>Nectriaceae</taxon>
        <taxon>Fusarium</taxon>
        <taxon>Fusarium fujikuroi species complex</taxon>
    </lineage>
</organism>
<accession>A0A8H5YFZ9</accession>
<gene>
    <name evidence="1" type="ORF">FMUND_9421</name>
</gene>
<keyword evidence="2" id="KW-1185">Reference proteome</keyword>
<evidence type="ECO:0000313" key="2">
    <source>
        <dbReference type="Proteomes" id="UP000544331"/>
    </source>
</evidence>
<comment type="caution">
    <text evidence="1">The sequence shown here is derived from an EMBL/GenBank/DDBJ whole genome shotgun (WGS) entry which is preliminary data.</text>
</comment>
<sequence>MDKQYLVYSKTEYSGGPICVKKFDSNLAIGECSGIEWKPSPKVKVEDNCHIDKDAKTSIRPLALQGLAPSMIKREASPMDMPPGCDYRSDTTMVGYARNWAIAAVAAPVMGGVFRSRTIGVPGVWDGLPSFKLQAENQWLDCSHFRSVLGRLSYRIVADPPAPGARTGIMASHQKKLSGI</sequence>
<name>A0A8H5YFZ9_9HYPO</name>
<proteinExistence type="predicted"/>
<dbReference type="AlphaFoldDB" id="A0A8H5YFZ9"/>
<dbReference type="EMBL" id="JAAOAN010000327">
    <property type="protein sequence ID" value="KAF5710642.1"/>
    <property type="molecule type" value="Genomic_DNA"/>
</dbReference>
<protein>
    <submittedName>
        <fullName evidence="1">Uncharacterized protein</fullName>
    </submittedName>
</protein>
<evidence type="ECO:0000313" key="1">
    <source>
        <dbReference type="EMBL" id="KAF5710642.1"/>
    </source>
</evidence>
<dbReference type="Proteomes" id="UP000544331">
    <property type="component" value="Unassembled WGS sequence"/>
</dbReference>
<reference evidence="1 2" key="1">
    <citation type="submission" date="2020-05" db="EMBL/GenBank/DDBJ databases">
        <title>Identification and distribution of gene clusters putatively required for synthesis of sphingolipid metabolism inhibitors in phylogenetically diverse species of the filamentous fungus Fusarium.</title>
        <authorList>
            <person name="Kim H.-S."/>
            <person name="Busman M."/>
            <person name="Brown D.W."/>
            <person name="Divon H."/>
            <person name="Uhlig S."/>
            <person name="Proctor R.H."/>
        </authorList>
    </citation>
    <scope>NUCLEOTIDE SEQUENCE [LARGE SCALE GENOMIC DNA]</scope>
    <source>
        <strain evidence="1 2">NRRL 66235</strain>
    </source>
</reference>